<dbReference type="Gene3D" id="3.40.50.1820">
    <property type="entry name" value="alpha/beta hydrolase"/>
    <property type="match status" value="1"/>
</dbReference>
<feature type="domain" description="AB hydrolase-1" evidence="1">
    <location>
        <begin position="122"/>
        <end position="326"/>
    </location>
</feature>
<protein>
    <submittedName>
        <fullName evidence="2">Alpha/Beta hydrolase protein</fullName>
    </submittedName>
</protein>
<dbReference type="InterPro" id="IPR029058">
    <property type="entry name" value="AB_hydrolase_fold"/>
</dbReference>
<dbReference type="AlphaFoldDB" id="A0A9P5MR35"/>
<dbReference type="OrthoDB" id="446723at2759"/>
<evidence type="ECO:0000259" key="1">
    <source>
        <dbReference type="Pfam" id="PF12697"/>
    </source>
</evidence>
<dbReference type="GO" id="GO:0047372">
    <property type="term" value="F:monoacylglycerol lipase activity"/>
    <property type="evidence" value="ECO:0007669"/>
    <property type="project" value="TreeGrafter"/>
</dbReference>
<name>A0A9P5MR35_9AGAM</name>
<dbReference type="InterPro" id="IPR000073">
    <property type="entry name" value="AB_hydrolase_1"/>
</dbReference>
<keyword evidence="3" id="KW-1185">Reference proteome</keyword>
<reference evidence="2" key="2">
    <citation type="journal article" date="2020" name="Nat. Commun.">
        <title>Large-scale genome sequencing of mycorrhizal fungi provides insights into the early evolution of symbiotic traits.</title>
        <authorList>
            <person name="Miyauchi S."/>
            <person name="Kiss E."/>
            <person name="Kuo A."/>
            <person name="Drula E."/>
            <person name="Kohler A."/>
            <person name="Sanchez-Garcia M."/>
            <person name="Morin E."/>
            <person name="Andreopoulos B."/>
            <person name="Barry K.W."/>
            <person name="Bonito G."/>
            <person name="Buee M."/>
            <person name="Carver A."/>
            <person name="Chen C."/>
            <person name="Cichocki N."/>
            <person name="Clum A."/>
            <person name="Culley D."/>
            <person name="Crous P.W."/>
            <person name="Fauchery L."/>
            <person name="Girlanda M."/>
            <person name="Hayes R.D."/>
            <person name="Keri Z."/>
            <person name="LaButti K."/>
            <person name="Lipzen A."/>
            <person name="Lombard V."/>
            <person name="Magnuson J."/>
            <person name="Maillard F."/>
            <person name="Murat C."/>
            <person name="Nolan M."/>
            <person name="Ohm R.A."/>
            <person name="Pangilinan J."/>
            <person name="Pereira M.F."/>
            <person name="Perotto S."/>
            <person name="Peter M."/>
            <person name="Pfister S."/>
            <person name="Riley R."/>
            <person name="Sitrit Y."/>
            <person name="Stielow J.B."/>
            <person name="Szollosi G."/>
            <person name="Zifcakova L."/>
            <person name="Stursova M."/>
            <person name="Spatafora J.W."/>
            <person name="Tedersoo L."/>
            <person name="Vaario L.M."/>
            <person name="Yamada A."/>
            <person name="Yan M."/>
            <person name="Wang P."/>
            <person name="Xu J."/>
            <person name="Bruns T."/>
            <person name="Baldrian P."/>
            <person name="Vilgalys R."/>
            <person name="Dunand C."/>
            <person name="Henrissat B."/>
            <person name="Grigoriev I.V."/>
            <person name="Hibbett D."/>
            <person name="Nagy L.G."/>
            <person name="Martin F.M."/>
        </authorList>
    </citation>
    <scope>NUCLEOTIDE SEQUENCE</scope>
    <source>
        <strain evidence="2">Prilba</strain>
    </source>
</reference>
<proteinExistence type="predicted"/>
<comment type="caution">
    <text evidence="2">The sequence shown here is derived from an EMBL/GenBank/DDBJ whole genome shotgun (WGS) entry which is preliminary data.</text>
</comment>
<evidence type="ECO:0000313" key="3">
    <source>
        <dbReference type="Proteomes" id="UP000759537"/>
    </source>
</evidence>
<dbReference type="PANTHER" id="PTHR12277:SF194">
    <property type="entry name" value="FI04476P"/>
    <property type="match status" value="1"/>
</dbReference>
<dbReference type="GO" id="GO:0006660">
    <property type="term" value="P:phosphatidylserine catabolic process"/>
    <property type="evidence" value="ECO:0007669"/>
    <property type="project" value="TreeGrafter"/>
</dbReference>
<reference evidence="2" key="1">
    <citation type="submission" date="2019-10" db="EMBL/GenBank/DDBJ databases">
        <authorList>
            <consortium name="DOE Joint Genome Institute"/>
            <person name="Kuo A."/>
            <person name="Miyauchi S."/>
            <person name="Kiss E."/>
            <person name="Drula E."/>
            <person name="Kohler A."/>
            <person name="Sanchez-Garcia M."/>
            <person name="Andreopoulos B."/>
            <person name="Barry K.W."/>
            <person name="Bonito G."/>
            <person name="Buee M."/>
            <person name="Carver A."/>
            <person name="Chen C."/>
            <person name="Cichocki N."/>
            <person name="Clum A."/>
            <person name="Culley D."/>
            <person name="Crous P.W."/>
            <person name="Fauchery L."/>
            <person name="Girlanda M."/>
            <person name="Hayes R."/>
            <person name="Keri Z."/>
            <person name="LaButti K."/>
            <person name="Lipzen A."/>
            <person name="Lombard V."/>
            <person name="Magnuson J."/>
            <person name="Maillard F."/>
            <person name="Morin E."/>
            <person name="Murat C."/>
            <person name="Nolan M."/>
            <person name="Ohm R."/>
            <person name="Pangilinan J."/>
            <person name="Pereira M."/>
            <person name="Perotto S."/>
            <person name="Peter M."/>
            <person name="Riley R."/>
            <person name="Sitrit Y."/>
            <person name="Stielow B."/>
            <person name="Szollosi G."/>
            <person name="Zifcakova L."/>
            <person name="Stursova M."/>
            <person name="Spatafora J.W."/>
            <person name="Tedersoo L."/>
            <person name="Vaario L.-M."/>
            <person name="Yamada A."/>
            <person name="Yan M."/>
            <person name="Wang P."/>
            <person name="Xu J."/>
            <person name="Bruns T."/>
            <person name="Baldrian P."/>
            <person name="Vilgalys R."/>
            <person name="Henrissat B."/>
            <person name="Grigoriev I.V."/>
            <person name="Hibbett D."/>
            <person name="Nagy L.G."/>
            <person name="Martin F.M."/>
        </authorList>
    </citation>
    <scope>NUCLEOTIDE SEQUENCE</scope>
    <source>
        <strain evidence="2">Prilba</strain>
    </source>
</reference>
<evidence type="ECO:0000313" key="2">
    <source>
        <dbReference type="EMBL" id="KAF8470990.1"/>
    </source>
</evidence>
<dbReference type="Proteomes" id="UP000759537">
    <property type="component" value="Unassembled WGS sequence"/>
</dbReference>
<organism evidence="2 3">
    <name type="scientific">Russula ochroleuca</name>
    <dbReference type="NCBI Taxonomy" id="152965"/>
    <lineage>
        <taxon>Eukaryota</taxon>
        <taxon>Fungi</taxon>
        <taxon>Dikarya</taxon>
        <taxon>Basidiomycota</taxon>
        <taxon>Agaricomycotina</taxon>
        <taxon>Agaricomycetes</taxon>
        <taxon>Russulales</taxon>
        <taxon>Russulaceae</taxon>
        <taxon>Russula</taxon>
    </lineage>
</organism>
<accession>A0A9P5MR35</accession>
<dbReference type="GO" id="GO:0004622">
    <property type="term" value="F:phosphatidylcholine lysophospholipase activity"/>
    <property type="evidence" value="ECO:0007669"/>
    <property type="project" value="TreeGrafter"/>
</dbReference>
<dbReference type="GO" id="GO:0052651">
    <property type="term" value="P:monoacylglycerol catabolic process"/>
    <property type="evidence" value="ECO:0007669"/>
    <property type="project" value="TreeGrafter"/>
</dbReference>
<dbReference type="SUPFAM" id="SSF53474">
    <property type="entry name" value="alpha/beta-Hydrolases"/>
    <property type="match status" value="1"/>
</dbReference>
<gene>
    <name evidence="2" type="ORF">DFH94DRAFT_674616</name>
</gene>
<sequence>MATKIPRYATLLQKAHLFFLALGGVYLLLLTLGGTPFMQTQLIYMHNLKASLFIRYDTPEKYDLAPFKTRNVHLQTADNETLGAWFIFSDPFYAAHKADLVSPSSPSSDQHIRTALRTNPTILFLHGNGGTRVLPSRVQHYQAFASRLRANVFALDYRGYGDSTGTPSEAGLTLDARTAWNWLRSHGAPPESVLVVGNSLGTAVAVQFVSALEAEQGSKEEGGRERPRGVVLLAPFSSVQTLLDTYYIAGIVPLMAPLRIFPSVANFVKRFLVHRFDSLAKVVGLKVPLLIVHAENDWDIPHSHSQTLFDAFLEQHMPALPDIAAAMASDEVAESLGKLSKERRALRRELAVASEIPRLGSVEVFSKDRSHGKVAFLRTRWGGHSRVGLVEGVQDYIAEMFKMGS</sequence>
<keyword evidence="2" id="KW-0378">Hydrolase</keyword>
<dbReference type="PANTHER" id="PTHR12277">
    <property type="entry name" value="ALPHA/BETA HYDROLASE DOMAIN-CONTAINING PROTEIN"/>
    <property type="match status" value="1"/>
</dbReference>
<dbReference type="EMBL" id="WHVB01000024">
    <property type="protein sequence ID" value="KAF8470990.1"/>
    <property type="molecule type" value="Genomic_DNA"/>
</dbReference>
<dbReference type="GO" id="GO:0005789">
    <property type="term" value="C:endoplasmic reticulum membrane"/>
    <property type="evidence" value="ECO:0007669"/>
    <property type="project" value="TreeGrafter"/>
</dbReference>
<dbReference type="Pfam" id="PF12697">
    <property type="entry name" value="Abhydrolase_6"/>
    <property type="match status" value="1"/>
</dbReference>